<evidence type="ECO:0000259" key="2">
    <source>
        <dbReference type="Pfam" id="PF13302"/>
    </source>
</evidence>
<gene>
    <name evidence="3" type="ORF">Apa02nite_013370</name>
</gene>
<name>A0ABQ4B3J0_9ACTN</name>
<dbReference type="PANTHER" id="PTHR43441:SF10">
    <property type="entry name" value="ACETYLTRANSFERASE"/>
    <property type="match status" value="1"/>
</dbReference>
<dbReference type="InterPro" id="IPR051908">
    <property type="entry name" value="Ribosomal_N-acetyltransferase"/>
</dbReference>
<sequence>MQPEIKGEGVLLRPWQEGDRDTVVAGFADPAIQRWHCRTMSEDEATAWILGWPRRWHDKTDAGWAIVDCGGPLGERAGGGGALGEPAGGGGALGEPAGGGEALGEPASGDGALGEPAGAGAVVGQVGLRRIDLAEGLASISYWVLPGFRGQRFAPRALGALTTWAFDVLGLHRLELSHSTANGASCRVAVQAGYLAEGIKRSEARHADGWHDMHQHARISTD</sequence>
<protein>
    <submittedName>
        <fullName evidence="3">Acetyltransferase</fullName>
    </submittedName>
</protein>
<evidence type="ECO:0000256" key="1">
    <source>
        <dbReference type="SAM" id="MobiDB-lite"/>
    </source>
</evidence>
<reference evidence="3 4" key="1">
    <citation type="submission" date="2021-01" db="EMBL/GenBank/DDBJ databases">
        <title>Whole genome shotgun sequence of Actinoplanes palleronii NBRC 14916.</title>
        <authorList>
            <person name="Komaki H."/>
            <person name="Tamura T."/>
        </authorList>
    </citation>
    <scope>NUCLEOTIDE SEQUENCE [LARGE SCALE GENOMIC DNA]</scope>
    <source>
        <strain evidence="3 4">NBRC 14916</strain>
    </source>
</reference>
<feature type="domain" description="N-acetyltransferase" evidence="2">
    <location>
        <begin position="119"/>
        <end position="194"/>
    </location>
</feature>
<dbReference type="EMBL" id="BOMS01000017">
    <property type="protein sequence ID" value="GIE65229.1"/>
    <property type="molecule type" value="Genomic_DNA"/>
</dbReference>
<proteinExistence type="predicted"/>
<feature type="region of interest" description="Disordered" evidence="1">
    <location>
        <begin position="77"/>
        <end position="113"/>
    </location>
</feature>
<dbReference type="SUPFAM" id="SSF55729">
    <property type="entry name" value="Acyl-CoA N-acyltransferases (Nat)"/>
    <property type="match status" value="1"/>
</dbReference>
<organism evidence="3 4">
    <name type="scientific">Actinoplanes palleronii</name>
    <dbReference type="NCBI Taxonomy" id="113570"/>
    <lineage>
        <taxon>Bacteria</taxon>
        <taxon>Bacillati</taxon>
        <taxon>Actinomycetota</taxon>
        <taxon>Actinomycetes</taxon>
        <taxon>Micromonosporales</taxon>
        <taxon>Micromonosporaceae</taxon>
        <taxon>Actinoplanes</taxon>
    </lineage>
</organism>
<dbReference type="InterPro" id="IPR016181">
    <property type="entry name" value="Acyl_CoA_acyltransferase"/>
</dbReference>
<dbReference type="Gene3D" id="3.40.630.30">
    <property type="match status" value="1"/>
</dbReference>
<accession>A0ABQ4B3J0</accession>
<comment type="caution">
    <text evidence="3">The sequence shown here is derived from an EMBL/GenBank/DDBJ whole genome shotgun (WGS) entry which is preliminary data.</text>
</comment>
<evidence type="ECO:0000313" key="4">
    <source>
        <dbReference type="Proteomes" id="UP000624709"/>
    </source>
</evidence>
<feature type="compositionally biased region" description="Gly residues" evidence="1">
    <location>
        <begin position="77"/>
        <end position="102"/>
    </location>
</feature>
<dbReference type="PANTHER" id="PTHR43441">
    <property type="entry name" value="RIBOSOMAL-PROTEIN-SERINE ACETYLTRANSFERASE"/>
    <property type="match status" value="1"/>
</dbReference>
<evidence type="ECO:0000313" key="3">
    <source>
        <dbReference type="EMBL" id="GIE65229.1"/>
    </source>
</evidence>
<dbReference type="Pfam" id="PF13302">
    <property type="entry name" value="Acetyltransf_3"/>
    <property type="match status" value="2"/>
</dbReference>
<dbReference type="InterPro" id="IPR000182">
    <property type="entry name" value="GNAT_dom"/>
</dbReference>
<feature type="compositionally biased region" description="Low complexity" evidence="1">
    <location>
        <begin position="103"/>
        <end position="113"/>
    </location>
</feature>
<dbReference type="Proteomes" id="UP000624709">
    <property type="component" value="Unassembled WGS sequence"/>
</dbReference>
<keyword evidence="4" id="KW-1185">Reference proteome</keyword>
<feature type="domain" description="N-acetyltransferase" evidence="2">
    <location>
        <begin position="10"/>
        <end position="68"/>
    </location>
</feature>